<dbReference type="VEuPathDB" id="FungiDB:VP01_4189g1"/>
<keyword evidence="1" id="KW-0812">Transmembrane</keyword>
<organism evidence="2 3">
    <name type="scientific">Puccinia sorghi</name>
    <dbReference type="NCBI Taxonomy" id="27349"/>
    <lineage>
        <taxon>Eukaryota</taxon>
        <taxon>Fungi</taxon>
        <taxon>Dikarya</taxon>
        <taxon>Basidiomycota</taxon>
        <taxon>Pucciniomycotina</taxon>
        <taxon>Pucciniomycetes</taxon>
        <taxon>Pucciniales</taxon>
        <taxon>Pucciniaceae</taxon>
        <taxon>Puccinia</taxon>
    </lineage>
</organism>
<comment type="caution">
    <text evidence="2">The sequence shown here is derived from an EMBL/GenBank/DDBJ whole genome shotgun (WGS) entry which is preliminary data.</text>
</comment>
<dbReference type="Proteomes" id="UP000037035">
    <property type="component" value="Unassembled WGS sequence"/>
</dbReference>
<evidence type="ECO:0000313" key="2">
    <source>
        <dbReference type="EMBL" id="KNZ50900.1"/>
    </source>
</evidence>
<evidence type="ECO:0000256" key="1">
    <source>
        <dbReference type="SAM" id="Phobius"/>
    </source>
</evidence>
<evidence type="ECO:0000313" key="3">
    <source>
        <dbReference type="Proteomes" id="UP000037035"/>
    </source>
</evidence>
<feature type="transmembrane region" description="Helical" evidence="1">
    <location>
        <begin position="265"/>
        <end position="288"/>
    </location>
</feature>
<proteinExistence type="predicted"/>
<gene>
    <name evidence="2" type="ORF">VP01_4189g1</name>
</gene>
<dbReference type="AlphaFoldDB" id="A0A0L6USU1"/>
<protein>
    <submittedName>
        <fullName evidence="2">Uncharacterized protein</fullName>
    </submittedName>
</protein>
<keyword evidence="1" id="KW-1133">Transmembrane helix</keyword>
<feature type="transmembrane region" description="Helical" evidence="1">
    <location>
        <begin position="241"/>
        <end position="259"/>
    </location>
</feature>
<keyword evidence="3" id="KW-1185">Reference proteome</keyword>
<sequence length="362" mass="40624">MSTEKPSDTTVLKDSSGNKLISYALLSGDKTLQNQTLDVMRLLGRGCHTVVCKHMTMASFDVRMNIKWILSDLPQHTLVHQVNSLLLLLECVSITQSPTFLPLELYSLKVVAAILPPLKSSQSVQVLSNCFSTIFHIIIAQLLLISSSLGLQVSHNRMLNLGYCDTQSLTLSFSLHSENSSLSYHHYSQPTIHLLQYFDSNSLTQLNTILFPKNPLIFDLTSTQLKAITSFSTVPQVPCPVSAILLLLLYYCCLFHQIHCFVVNIMSFISASLIFHVYLFHLTCLYSLRLAFGDQLWHLPDMCHCRGVSIGLVASVLNGNIPGTSLNNSDVSLNALLNSSEFYSNNPQKYQYKWEYQIKILK</sequence>
<keyword evidence="1" id="KW-0472">Membrane</keyword>
<reference evidence="2 3" key="1">
    <citation type="submission" date="2015-08" db="EMBL/GenBank/DDBJ databases">
        <title>Next Generation Sequencing and Analysis of the Genome of Puccinia sorghi L Schw, the Causal Agent of Maize Common Rust.</title>
        <authorList>
            <person name="Rochi L."/>
            <person name="Burguener G."/>
            <person name="Darino M."/>
            <person name="Turjanski A."/>
            <person name="Kreff E."/>
            <person name="Dieguez M.J."/>
            <person name="Sacco F."/>
        </authorList>
    </citation>
    <scope>NUCLEOTIDE SEQUENCE [LARGE SCALE GENOMIC DNA]</scope>
    <source>
        <strain evidence="2 3">RO10H11247</strain>
    </source>
</reference>
<name>A0A0L6USU1_9BASI</name>
<dbReference type="EMBL" id="LAVV01009267">
    <property type="protein sequence ID" value="KNZ50900.1"/>
    <property type="molecule type" value="Genomic_DNA"/>
</dbReference>
<accession>A0A0L6USU1</accession>